<proteinExistence type="predicted"/>
<sequence>MDDCASEGTPFGVGNPPMDMDNQLEVFLADDDLVDGIAHRVGVENVKEYDDETVERMADTAGRVVLQRFAKKNNVACNAVKLVAAVGSQQLAKKVIGFVLTEEEQPFSWKVIVETINACSVLVNRFGADNRNVNAWVLSRLLGWAAPLSAKPVVEAAQKSIIAFWAMDYDVDSVLTLGTPRALYGVVSMSTVSADIASWLRKRVNKVLTKCCTDKTDDSIQNQAMSELGNILRLEDVFKVVKDDALIPLGLSFLLKGFESSLEGAPQNESHAAIFVEMIQKLCNACRSTLSCPKSLFEWYYLDSLTGDLDTLVQSMGELVIEYLRCINIVFKQLQPHYRLEDSQKRLVQSMVLITCAGWTCDSVLPLPWLNPNCANVARETIELSGGDWISIPDRVWTDLRGILSQGRWEKEEWQSCASLVAIMLHASRSCFGGEEIIGDVLPMLYPLVDSASDKVASAGVQALEKAVSLLTVTEYRWHGGLLSQKLLHVCISSRSVSVLEHALPTLVDGLGKAEPLVYPFAMNNEAICKLLPCVRFATCSEIQRLYLLALTPLLDRVQLCSVQYLGEILSTLRHTVGLGGSKNRPVRLASMNLLKRLMHNCSPRVPAHQTELLALVARNKVMVDNTYGSRSLGCPEQEYERQLSAETFMTLERLADEEPFQKDVARLARRVQFPSLPLKQIQTESPHIECGH</sequence>
<dbReference type="AlphaFoldDB" id="A0A7S2RCH6"/>
<dbReference type="SUPFAM" id="SSF48371">
    <property type="entry name" value="ARM repeat"/>
    <property type="match status" value="1"/>
</dbReference>
<dbReference type="EMBL" id="HBHK01003370">
    <property type="protein sequence ID" value="CAD9667268.1"/>
    <property type="molecule type" value="Transcribed_RNA"/>
</dbReference>
<dbReference type="InterPro" id="IPR016024">
    <property type="entry name" value="ARM-type_fold"/>
</dbReference>
<reference evidence="1" key="1">
    <citation type="submission" date="2021-01" db="EMBL/GenBank/DDBJ databases">
        <authorList>
            <person name="Corre E."/>
            <person name="Pelletier E."/>
            <person name="Niang G."/>
            <person name="Scheremetjew M."/>
            <person name="Finn R."/>
            <person name="Kale V."/>
            <person name="Holt S."/>
            <person name="Cochrane G."/>
            <person name="Meng A."/>
            <person name="Brown T."/>
            <person name="Cohen L."/>
        </authorList>
    </citation>
    <scope>NUCLEOTIDE SEQUENCE</scope>
    <source>
        <strain evidence="1">NY070348D</strain>
    </source>
</reference>
<protein>
    <submittedName>
        <fullName evidence="1">Uncharacterized protein</fullName>
    </submittedName>
</protein>
<gene>
    <name evidence="1" type="ORF">QSP1433_LOCUS2025</name>
</gene>
<organism evidence="1">
    <name type="scientific">Mucochytrium quahogii</name>
    <dbReference type="NCBI Taxonomy" id="96639"/>
    <lineage>
        <taxon>Eukaryota</taxon>
        <taxon>Sar</taxon>
        <taxon>Stramenopiles</taxon>
        <taxon>Bigyra</taxon>
        <taxon>Labyrinthulomycetes</taxon>
        <taxon>Thraustochytrida</taxon>
        <taxon>Thraustochytriidae</taxon>
        <taxon>Mucochytrium</taxon>
    </lineage>
</organism>
<evidence type="ECO:0000313" key="1">
    <source>
        <dbReference type="EMBL" id="CAD9667268.1"/>
    </source>
</evidence>
<name>A0A7S2RCH6_9STRA</name>
<accession>A0A7S2RCH6</accession>